<reference evidence="1 2" key="1">
    <citation type="journal article" date="2020" name="IScience">
        <title>Genome Sequencing of the Endangered Kingdonia uniflora (Circaeasteraceae, Ranunculales) Reveals Potential Mechanisms of Evolutionary Specialization.</title>
        <authorList>
            <person name="Sun Y."/>
            <person name="Deng T."/>
            <person name="Zhang A."/>
            <person name="Moore M.J."/>
            <person name="Landis J.B."/>
            <person name="Lin N."/>
            <person name="Zhang H."/>
            <person name="Zhang X."/>
            <person name="Huang J."/>
            <person name="Zhang X."/>
            <person name="Sun H."/>
            <person name="Wang H."/>
        </authorList>
    </citation>
    <scope>NUCLEOTIDE SEQUENCE [LARGE SCALE GENOMIC DNA]</scope>
    <source>
        <strain evidence="1">TB1705</strain>
        <tissue evidence="1">Leaf</tissue>
    </source>
</reference>
<gene>
    <name evidence="1" type="ORF">GIB67_039039</name>
</gene>
<dbReference type="Gene3D" id="3.40.640.10">
    <property type="entry name" value="Type I PLP-dependent aspartate aminotransferase-like (Major domain)"/>
    <property type="match status" value="1"/>
</dbReference>
<name>A0A7J7LKS7_9MAGN</name>
<accession>A0A7J7LKS7</accession>
<proteinExistence type="predicted"/>
<dbReference type="AlphaFoldDB" id="A0A7J7LKS7"/>
<dbReference type="EMBL" id="JACGCM010002208">
    <property type="protein sequence ID" value="KAF6143256.1"/>
    <property type="molecule type" value="Genomic_DNA"/>
</dbReference>
<sequence>MTLPYTVNSTTGYIDYDMLAAKAMDFRPKLIKVGARIRGIGTARGLDPSRIDVVFFCFVGVGHPFSRSSSTFDNNNYVHWISIGEDILFALPEDPKEYSGLGSNNLEETFDNNEILE</sequence>
<protein>
    <submittedName>
        <fullName evidence="1">Uncharacterized protein</fullName>
    </submittedName>
</protein>
<evidence type="ECO:0000313" key="1">
    <source>
        <dbReference type="EMBL" id="KAF6143256.1"/>
    </source>
</evidence>
<comment type="caution">
    <text evidence="1">The sequence shown here is derived from an EMBL/GenBank/DDBJ whole genome shotgun (WGS) entry which is preliminary data.</text>
</comment>
<dbReference type="InterPro" id="IPR015421">
    <property type="entry name" value="PyrdxlP-dep_Trfase_major"/>
</dbReference>
<organism evidence="1 2">
    <name type="scientific">Kingdonia uniflora</name>
    <dbReference type="NCBI Taxonomy" id="39325"/>
    <lineage>
        <taxon>Eukaryota</taxon>
        <taxon>Viridiplantae</taxon>
        <taxon>Streptophyta</taxon>
        <taxon>Embryophyta</taxon>
        <taxon>Tracheophyta</taxon>
        <taxon>Spermatophyta</taxon>
        <taxon>Magnoliopsida</taxon>
        <taxon>Ranunculales</taxon>
        <taxon>Circaeasteraceae</taxon>
        <taxon>Kingdonia</taxon>
    </lineage>
</organism>
<dbReference type="Proteomes" id="UP000541444">
    <property type="component" value="Unassembled WGS sequence"/>
</dbReference>
<evidence type="ECO:0000313" key="2">
    <source>
        <dbReference type="Proteomes" id="UP000541444"/>
    </source>
</evidence>
<keyword evidence="2" id="KW-1185">Reference proteome</keyword>